<protein>
    <submittedName>
        <fullName evidence="1">Uncharacterized protein</fullName>
    </submittedName>
</protein>
<gene>
    <name evidence="1" type="ORF">SAMN05444169_3850</name>
</gene>
<proteinExistence type="predicted"/>
<reference evidence="1 2" key="1">
    <citation type="submission" date="2016-11" db="EMBL/GenBank/DDBJ databases">
        <authorList>
            <person name="Jaros S."/>
            <person name="Januszkiewicz K."/>
            <person name="Wedrychowicz H."/>
        </authorList>
    </citation>
    <scope>NUCLEOTIDE SEQUENCE [LARGE SCALE GENOMIC DNA]</scope>
    <source>
        <strain evidence="1 2">GAS242</strain>
    </source>
</reference>
<dbReference type="AlphaFoldDB" id="A0A1M5M7G5"/>
<accession>A0A1M5M7G5</accession>
<dbReference type="Proteomes" id="UP000190675">
    <property type="component" value="Chromosome I"/>
</dbReference>
<name>A0A1M5M7G5_9BRAD</name>
<dbReference type="EMBL" id="LT670818">
    <property type="protein sequence ID" value="SHG72889.1"/>
    <property type="molecule type" value="Genomic_DNA"/>
</dbReference>
<evidence type="ECO:0000313" key="2">
    <source>
        <dbReference type="Proteomes" id="UP000190675"/>
    </source>
</evidence>
<evidence type="ECO:0000313" key="1">
    <source>
        <dbReference type="EMBL" id="SHG72889.1"/>
    </source>
</evidence>
<organism evidence="1 2">
    <name type="scientific">Bradyrhizobium erythrophlei</name>
    <dbReference type="NCBI Taxonomy" id="1437360"/>
    <lineage>
        <taxon>Bacteria</taxon>
        <taxon>Pseudomonadati</taxon>
        <taxon>Pseudomonadota</taxon>
        <taxon>Alphaproteobacteria</taxon>
        <taxon>Hyphomicrobiales</taxon>
        <taxon>Nitrobacteraceae</taxon>
        <taxon>Bradyrhizobium</taxon>
    </lineage>
</organism>
<sequence>MAPEGAITLVQSYSPTVIEHDCHDLGFGFDFYRMNRFPILIGHNSITAATYYTFQDLRGLLGANSPADIIGKVSLIDREHIVTPLFEVKIDRA</sequence>